<evidence type="ECO:0000256" key="6">
    <source>
        <dbReference type="ARBA" id="ARBA00022833"/>
    </source>
</evidence>
<proteinExistence type="inferred from homology"/>
<evidence type="ECO:0000256" key="10">
    <source>
        <dbReference type="ARBA" id="ARBA00023242"/>
    </source>
</evidence>
<evidence type="ECO:0000313" key="12">
    <source>
        <dbReference type="EMBL" id="GBG28319.1"/>
    </source>
</evidence>
<dbReference type="InterPro" id="IPR004600">
    <property type="entry name" value="TFIIH_Tfb4/GTF2H3"/>
</dbReference>
<dbReference type="GO" id="GO:0005675">
    <property type="term" value="C:transcription factor TFIIH holo complex"/>
    <property type="evidence" value="ECO:0007669"/>
    <property type="project" value="UniProtKB-UniRule"/>
</dbReference>
<keyword evidence="3 11" id="KW-0479">Metal-binding</keyword>
<comment type="similarity">
    <text evidence="2 11">Belongs to the TFB4 family.</text>
</comment>
<evidence type="ECO:0000256" key="1">
    <source>
        <dbReference type="ARBA" id="ARBA00004123"/>
    </source>
</evidence>
<dbReference type="InParanoid" id="A0A2R5GDD4"/>
<dbReference type="OrthoDB" id="17307at2759"/>
<keyword evidence="4 11" id="KW-0227">DNA damage</keyword>
<dbReference type="InterPro" id="IPR036465">
    <property type="entry name" value="vWFA_dom_sf"/>
</dbReference>
<accession>A0A2R5GDD4</accession>
<keyword evidence="8 11" id="KW-0804">Transcription</keyword>
<keyword evidence="5 11" id="KW-0863">Zinc-finger</keyword>
<dbReference type="EMBL" id="BEYU01000040">
    <property type="protein sequence ID" value="GBG28319.1"/>
    <property type="molecule type" value="Genomic_DNA"/>
</dbReference>
<dbReference type="Proteomes" id="UP000241890">
    <property type="component" value="Unassembled WGS sequence"/>
</dbReference>
<dbReference type="GO" id="GO:0000439">
    <property type="term" value="C:transcription factor TFIIH core complex"/>
    <property type="evidence" value="ECO:0007669"/>
    <property type="project" value="UniProtKB-UniRule"/>
</dbReference>
<dbReference type="PANTHER" id="PTHR12831:SF0">
    <property type="entry name" value="GENERAL TRANSCRIPTION FACTOR IIH SUBUNIT 3"/>
    <property type="match status" value="1"/>
</dbReference>
<dbReference type="GO" id="GO:0006289">
    <property type="term" value="P:nucleotide-excision repair"/>
    <property type="evidence" value="ECO:0007669"/>
    <property type="project" value="UniProtKB-UniRule"/>
</dbReference>
<keyword evidence="7 11" id="KW-0805">Transcription regulation</keyword>
<dbReference type="AlphaFoldDB" id="A0A2R5GDD4"/>
<evidence type="ECO:0000256" key="5">
    <source>
        <dbReference type="ARBA" id="ARBA00022771"/>
    </source>
</evidence>
<keyword evidence="13" id="KW-1185">Reference proteome</keyword>
<keyword evidence="10 11" id="KW-0539">Nucleus</keyword>
<evidence type="ECO:0000256" key="8">
    <source>
        <dbReference type="ARBA" id="ARBA00023163"/>
    </source>
</evidence>
<reference evidence="12 13" key="1">
    <citation type="submission" date="2017-12" db="EMBL/GenBank/DDBJ databases">
        <title>Sequencing, de novo assembly and annotation of complete genome of a new Thraustochytrid species, strain FCC1311.</title>
        <authorList>
            <person name="Sedici K."/>
            <person name="Godart F."/>
            <person name="Aiese Cigliano R."/>
            <person name="Sanseverino W."/>
            <person name="Barakat M."/>
            <person name="Ortet P."/>
            <person name="Marechal E."/>
            <person name="Cagnac O."/>
            <person name="Amato A."/>
        </authorList>
    </citation>
    <scope>NUCLEOTIDE SEQUENCE [LARGE SCALE GENOMIC DNA]</scope>
</reference>
<dbReference type="PANTHER" id="PTHR12831">
    <property type="entry name" value="TRANSCRIPTION INITIATION FACTOR IIH TFIIH , POLYPEPTIDE 3-RELATED"/>
    <property type="match status" value="1"/>
</dbReference>
<organism evidence="12 13">
    <name type="scientific">Hondaea fermentalgiana</name>
    <dbReference type="NCBI Taxonomy" id="2315210"/>
    <lineage>
        <taxon>Eukaryota</taxon>
        <taxon>Sar</taxon>
        <taxon>Stramenopiles</taxon>
        <taxon>Bigyra</taxon>
        <taxon>Labyrinthulomycetes</taxon>
        <taxon>Thraustochytrida</taxon>
        <taxon>Thraustochytriidae</taxon>
        <taxon>Hondaea</taxon>
    </lineage>
</organism>
<protein>
    <submittedName>
        <fullName evidence="12">RNA polymerase II transcription factor B subunit 4</fullName>
    </submittedName>
</protein>
<name>A0A2R5GDD4_9STRA</name>
<evidence type="ECO:0000256" key="3">
    <source>
        <dbReference type="ARBA" id="ARBA00022723"/>
    </source>
</evidence>
<dbReference type="Pfam" id="PF03850">
    <property type="entry name" value="Tfb4"/>
    <property type="match status" value="2"/>
</dbReference>
<dbReference type="GO" id="GO:0008270">
    <property type="term" value="F:zinc ion binding"/>
    <property type="evidence" value="ECO:0007669"/>
    <property type="project" value="UniProtKB-KW"/>
</dbReference>
<gene>
    <name evidence="12" type="ORF">FCC1311_045422</name>
</gene>
<comment type="caution">
    <text evidence="12">The sequence shown here is derived from an EMBL/GenBank/DDBJ whole genome shotgun (WGS) entry which is preliminary data.</text>
</comment>
<dbReference type="Gene3D" id="3.40.50.410">
    <property type="entry name" value="von Willebrand factor, type A domain"/>
    <property type="match status" value="2"/>
</dbReference>
<keyword evidence="6 11" id="KW-0862">Zinc</keyword>
<comment type="subcellular location">
    <subcellularLocation>
        <location evidence="1 11">Nucleus</location>
    </subcellularLocation>
</comment>
<keyword evidence="9 11" id="KW-0234">DNA repair</keyword>
<dbReference type="GO" id="GO:0006355">
    <property type="term" value="P:regulation of DNA-templated transcription"/>
    <property type="evidence" value="ECO:0007669"/>
    <property type="project" value="InterPro"/>
</dbReference>
<evidence type="ECO:0000256" key="2">
    <source>
        <dbReference type="ARBA" id="ARBA00005273"/>
    </source>
</evidence>
<evidence type="ECO:0000256" key="7">
    <source>
        <dbReference type="ARBA" id="ARBA00023015"/>
    </source>
</evidence>
<dbReference type="FunCoup" id="A0A2R5GDD4">
    <property type="interactions" value="465"/>
</dbReference>
<evidence type="ECO:0000313" key="13">
    <source>
        <dbReference type="Proteomes" id="UP000241890"/>
    </source>
</evidence>
<evidence type="ECO:0000256" key="11">
    <source>
        <dbReference type="RuleBase" id="RU368090"/>
    </source>
</evidence>
<evidence type="ECO:0000256" key="9">
    <source>
        <dbReference type="ARBA" id="ARBA00023204"/>
    </source>
</evidence>
<sequence length="271" mass="28547">MEDGAPSEDVSRESGGSAGGLVTVVLDMNEALWAQVSAKGGEDNVTLASALSSVVVFLNAVQLMDRESEVCVVAECPDGTARVLARGVSDVGPAVEAAMDLVAKAAAVPKADQRSGLSTALSVALASTNRAMVDHKTRFGVDPLARVLVIQVTPDDPSQYIASMNSAFAAQKLGVLVDVVDLSPEPSKILQQVAHLSKGIVQRFETITTPALIEHLLTVYLPDAETRKLLKLPPQAAIVLQAACFCCGKLRDRGWVCSVCQDQAQFAYCVL</sequence>
<evidence type="ECO:0000256" key="4">
    <source>
        <dbReference type="ARBA" id="ARBA00022763"/>
    </source>
</evidence>